<protein>
    <submittedName>
        <fullName evidence="1">Uncharacterized protein</fullName>
    </submittedName>
</protein>
<dbReference type="EMBL" id="LAZR01041564">
    <property type="protein sequence ID" value="KKL11649.1"/>
    <property type="molecule type" value="Genomic_DNA"/>
</dbReference>
<sequence length="55" mass="6312">MDIVIRFDGPPSHKSGRFVEVETLDGRSIKVGEWIQDGSDWLLKLDINLTERDKV</sequence>
<evidence type="ECO:0000313" key="1">
    <source>
        <dbReference type="EMBL" id="KKL11649.1"/>
    </source>
</evidence>
<organism evidence="1">
    <name type="scientific">marine sediment metagenome</name>
    <dbReference type="NCBI Taxonomy" id="412755"/>
    <lineage>
        <taxon>unclassified sequences</taxon>
        <taxon>metagenomes</taxon>
        <taxon>ecological metagenomes</taxon>
    </lineage>
</organism>
<comment type="caution">
    <text evidence="1">The sequence shown here is derived from an EMBL/GenBank/DDBJ whole genome shotgun (WGS) entry which is preliminary data.</text>
</comment>
<gene>
    <name evidence="1" type="ORF">LCGC14_2543680</name>
</gene>
<name>A0A0F9APY5_9ZZZZ</name>
<accession>A0A0F9APY5</accession>
<reference evidence="1" key="1">
    <citation type="journal article" date="2015" name="Nature">
        <title>Complex archaea that bridge the gap between prokaryotes and eukaryotes.</title>
        <authorList>
            <person name="Spang A."/>
            <person name="Saw J.H."/>
            <person name="Jorgensen S.L."/>
            <person name="Zaremba-Niedzwiedzka K."/>
            <person name="Martijn J."/>
            <person name="Lind A.E."/>
            <person name="van Eijk R."/>
            <person name="Schleper C."/>
            <person name="Guy L."/>
            <person name="Ettema T.J."/>
        </authorList>
    </citation>
    <scope>NUCLEOTIDE SEQUENCE</scope>
</reference>
<dbReference type="AlphaFoldDB" id="A0A0F9APY5"/>
<proteinExistence type="predicted"/>